<evidence type="ECO:0000313" key="3">
    <source>
        <dbReference type="Proteomes" id="UP001165444"/>
    </source>
</evidence>
<organism evidence="2 3">
    <name type="scientific">Parabacteroides faecalis</name>
    <dbReference type="NCBI Taxonomy" id="2924040"/>
    <lineage>
        <taxon>Bacteria</taxon>
        <taxon>Pseudomonadati</taxon>
        <taxon>Bacteroidota</taxon>
        <taxon>Bacteroidia</taxon>
        <taxon>Bacteroidales</taxon>
        <taxon>Tannerellaceae</taxon>
        <taxon>Parabacteroides</taxon>
    </lineage>
</organism>
<dbReference type="RefSeq" id="WP_022455839.1">
    <property type="nucleotide sequence ID" value="NZ_JAKZMM010000029.1"/>
</dbReference>
<dbReference type="Gene3D" id="2.170.120.40">
    <property type="entry name" value="YbbR-like domain"/>
    <property type="match status" value="1"/>
</dbReference>
<dbReference type="Gene3D" id="2.170.120.30">
    <property type="match status" value="2"/>
</dbReference>
<gene>
    <name evidence="2" type="ORF">MUN53_11700</name>
</gene>
<dbReference type="PANTHER" id="PTHR37804:SF1">
    <property type="entry name" value="CDAA REGULATORY PROTEIN CDAR"/>
    <property type="match status" value="1"/>
</dbReference>
<evidence type="ECO:0000313" key="2">
    <source>
        <dbReference type="EMBL" id="MCJ2381265.1"/>
    </source>
</evidence>
<evidence type="ECO:0000256" key="1">
    <source>
        <dbReference type="SAM" id="Phobius"/>
    </source>
</evidence>
<name>A0ABT0C2W4_9BACT</name>
<keyword evidence="1" id="KW-0472">Membrane</keyword>
<keyword evidence="1" id="KW-1133">Transmembrane helix</keyword>
<dbReference type="PANTHER" id="PTHR37804">
    <property type="entry name" value="CDAA REGULATORY PROTEIN CDAR"/>
    <property type="match status" value="1"/>
</dbReference>
<keyword evidence="1" id="KW-0812">Transmembrane</keyword>
<dbReference type="Pfam" id="PF07949">
    <property type="entry name" value="YbbR"/>
    <property type="match status" value="1"/>
</dbReference>
<proteinExistence type="predicted"/>
<dbReference type="Proteomes" id="UP001165444">
    <property type="component" value="Unassembled WGS sequence"/>
</dbReference>
<reference evidence="2 3" key="1">
    <citation type="submission" date="2022-03" db="EMBL/GenBank/DDBJ databases">
        <title>Parabacteroides sp. nov. isolated from swine feces.</title>
        <authorList>
            <person name="Bak J.E."/>
        </authorList>
    </citation>
    <scope>NUCLEOTIDE SEQUENCE [LARGE SCALE GENOMIC DNA]</scope>
    <source>
        <strain evidence="2 3">AGMB00274</strain>
    </source>
</reference>
<dbReference type="InterPro" id="IPR053154">
    <property type="entry name" value="c-di-AMP_regulator"/>
</dbReference>
<accession>A0ABT0C2W4</accession>
<feature type="transmembrane region" description="Helical" evidence="1">
    <location>
        <begin position="30"/>
        <end position="49"/>
    </location>
</feature>
<sequence>MSWLTNCVRTYHTVLADIKAFLHRQRWKEALIFSCFVLLSFGFWLLQSLQQEYETVMSIPLRYNNVPEDIIFTNKVPQEISIRIKDKGSALLNYMIGQKFRSITIDMTGASKETGKFVVDKKKIEAEIQKQVLATTTLYSIEPQSFTLRYGMRESREFPVVFEGNIQTEKGFLVSSDIQISPSHVTVYASDSILNSIEEVKTAYTEIKNGKKSITRVVGLQPIEGTNFETNNVSVTIPIEEYTEKALSIPVEVTGVPANYKIRTFPQIVEVSCNIPISRFKELTEDMFAVEVPYAQLEENVSGTIEVQVTKKPDWVRYCHTTPTKIEFLLEQNTSFK</sequence>
<protein>
    <submittedName>
        <fullName evidence="2">CdaR family protein</fullName>
    </submittedName>
</protein>
<dbReference type="EMBL" id="JAKZMM010000029">
    <property type="protein sequence ID" value="MCJ2381265.1"/>
    <property type="molecule type" value="Genomic_DNA"/>
</dbReference>
<comment type="caution">
    <text evidence="2">The sequence shown here is derived from an EMBL/GenBank/DDBJ whole genome shotgun (WGS) entry which is preliminary data.</text>
</comment>
<dbReference type="InterPro" id="IPR012505">
    <property type="entry name" value="YbbR"/>
</dbReference>
<keyword evidence="3" id="KW-1185">Reference proteome</keyword>